<gene>
    <name evidence="10" type="ORF">T551_02203</name>
</gene>
<keyword evidence="11" id="KW-1185">Reference proteome</keyword>
<sequence>MDIKNHEITKNHIKKWCKENDDSKQICFLQNTDNNKGNKNQPKSSHKKQKTFSNKLEKKKDIFLDYNVKSFNHLEKISLTHLFNFSYPQLFHTSQVAIHLNCKNTKNQQKSRDSFHYKGKEYFINSNYRFIVNPYEDYRVQTLDPDIPIPWKNIFQILISRLAQHRPCPICLDEDPIAPRITKCGHIFCLHCIISYFENKNEENDKHIKWKKCPICFDAIYIPDLKPIRWYDNVSSELPIEGKEILLRLFIHKQGYIYAFPYENFSKNTSEGVIPWYFEQDVMDYSRIMKASEDYMIGEINRELEQLEKIKNNEKEHIELVEGSIDKTIQCIQQSILSFKKMLDDHKNPCTTPISLKHKSNIEELSQEINKKLHMQDNTSNNSTKPSYDIQKTNSYLFYRPQIVAHYYLSMLDIKILKAAFGDYKFFPPNIIARVENISTGHVVDNPLRKRIKYLSHLPCGCEVSFLECDWSDVIDESILHRFDSEICKRRQKRREKIMQESKCAYFREKNCQPKP</sequence>
<feature type="domain" description="RING-type" evidence="9">
    <location>
        <begin position="168"/>
        <end position="216"/>
    </location>
</feature>
<keyword evidence="2" id="KW-0963">Cytoplasm</keyword>
<evidence type="ECO:0000256" key="3">
    <source>
        <dbReference type="ARBA" id="ARBA00022723"/>
    </source>
</evidence>
<dbReference type="GO" id="GO:0000976">
    <property type="term" value="F:transcription cis-regulatory region binding"/>
    <property type="evidence" value="ECO:0007669"/>
    <property type="project" value="TreeGrafter"/>
</dbReference>
<evidence type="ECO:0000313" key="11">
    <source>
        <dbReference type="Proteomes" id="UP000053447"/>
    </source>
</evidence>
<comment type="caution">
    <text evidence="10">The sequence shown here is derived from an EMBL/GenBank/DDBJ whole genome shotgun (WGS) entry which is preliminary data.</text>
</comment>
<evidence type="ECO:0000256" key="1">
    <source>
        <dbReference type="ARBA" id="ARBA00004496"/>
    </source>
</evidence>
<dbReference type="GO" id="GO:0008270">
    <property type="term" value="F:zinc ion binding"/>
    <property type="evidence" value="ECO:0007669"/>
    <property type="project" value="UniProtKB-KW"/>
</dbReference>
<dbReference type="AlphaFoldDB" id="A0A0W4ZML4"/>
<keyword evidence="7" id="KW-0175">Coiled coil</keyword>
<dbReference type="Proteomes" id="UP000053447">
    <property type="component" value="Unassembled WGS sequence"/>
</dbReference>
<feature type="compositionally biased region" description="Polar residues" evidence="8">
    <location>
        <begin position="30"/>
        <end position="43"/>
    </location>
</feature>
<dbReference type="InterPro" id="IPR001841">
    <property type="entry name" value="Znf_RING"/>
</dbReference>
<dbReference type="PANTHER" id="PTHR12983">
    <property type="entry name" value="RING FINGER 10 FAMILY MEMBER"/>
    <property type="match status" value="1"/>
</dbReference>
<dbReference type="CDD" id="cd16536">
    <property type="entry name" value="RING-HC_RNF10"/>
    <property type="match status" value="1"/>
</dbReference>
<feature type="region of interest" description="Disordered" evidence="8">
    <location>
        <begin position="30"/>
        <end position="53"/>
    </location>
</feature>
<evidence type="ECO:0000256" key="2">
    <source>
        <dbReference type="ARBA" id="ARBA00022490"/>
    </source>
</evidence>
<proteinExistence type="predicted"/>
<dbReference type="InterPro" id="IPR013083">
    <property type="entry name" value="Znf_RING/FYVE/PHD"/>
</dbReference>
<evidence type="ECO:0000256" key="8">
    <source>
        <dbReference type="SAM" id="MobiDB-lite"/>
    </source>
</evidence>
<dbReference type="InterPro" id="IPR027370">
    <property type="entry name" value="Znf-RING_euk"/>
</dbReference>
<dbReference type="Pfam" id="PF13445">
    <property type="entry name" value="zf-RING_UBOX"/>
    <property type="match status" value="1"/>
</dbReference>
<evidence type="ECO:0000256" key="5">
    <source>
        <dbReference type="ARBA" id="ARBA00022833"/>
    </source>
</evidence>
<dbReference type="PROSITE" id="PS00518">
    <property type="entry name" value="ZF_RING_1"/>
    <property type="match status" value="1"/>
</dbReference>
<accession>A0A0W4ZML4</accession>
<evidence type="ECO:0000259" key="9">
    <source>
        <dbReference type="PROSITE" id="PS50089"/>
    </source>
</evidence>
<protein>
    <recommendedName>
        <fullName evidence="9">RING-type domain-containing protein</fullName>
    </recommendedName>
</protein>
<dbReference type="Gene3D" id="3.30.40.10">
    <property type="entry name" value="Zinc/RING finger domain, C3HC4 (zinc finger)"/>
    <property type="match status" value="1"/>
</dbReference>
<feature type="coiled-coil region" evidence="7">
    <location>
        <begin position="297"/>
        <end position="324"/>
    </location>
</feature>
<dbReference type="VEuPathDB" id="FungiDB:T551_02203"/>
<organism evidence="10 11">
    <name type="scientific">Pneumocystis jirovecii (strain RU7)</name>
    <name type="common">Human pneumocystis pneumonia agent</name>
    <dbReference type="NCBI Taxonomy" id="1408657"/>
    <lineage>
        <taxon>Eukaryota</taxon>
        <taxon>Fungi</taxon>
        <taxon>Dikarya</taxon>
        <taxon>Ascomycota</taxon>
        <taxon>Taphrinomycotina</taxon>
        <taxon>Pneumocystomycetes</taxon>
        <taxon>Pneumocystaceae</taxon>
        <taxon>Pneumocystis</taxon>
    </lineage>
</organism>
<dbReference type="EMBL" id="LFWA01000009">
    <property type="protein sequence ID" value="KTW29587.1"/>
    <property type="molecule type" value="Genomic_DNA"/>
</dbReference>
<dbReference type="PROSITE" id="PS50089">
    <property type="entry name" value="ZF_RING_2"/>
    <property type="match status" value="1"/>
</dbReference>
<name>A0A0W4ZML4_PNEJ7</name>
<comment type="subcellular location">
    <subcellularLocation>
        <location evidence="1">Cytoplasm</location>
    </subcellularLocation>
</comment>
<dbReference type="STRING" id="1408657.A0A0W4ZML4"/>
<dbReference type="SMART" id="SM00184">
    <property type="entry name" value="RING"/>
    <property type="match status" value="1"/>
</dbReference>
<dbReference type="PANTHER" id="PTHR12983:SF9">
    <property type="entry name" value="E3 UBIQUITIN-PROTEIN LIGASE RNF10"/>
    <property type="match status" value="1"/>
</dbReference>
<keyword evidence="4 6" id="KW-0863">Zinc-finger</keyword>
<evidence type="ECO:0000256" key="7">
    <source>
        <dbReference type="SAM" id="Coils"/>
    </source>
</evidence>
<dbReference type="GO" id="GO:0005737">
    <property type="term" value="C:cytoplasm"/>
    <property type="evidence" value="ECO:0007669"/>
    <property type="project" value="UniProtKB-SubCell"/>
</dbReference>
<dbReference type="RefSeq" id="XP_018229418.1">
    <property type="nucleotide sequence ID" value="XM_018374466.1"/>
</dbReference>
<dbReference type="SUPFAM" id="SSF57850">
    <property type="entry name" value="RING/U-box"/>
    <property type="match status" value="1"/>
</dbReference>
<reference evidence="11" key="1">
    <citation type="journal article" date="2016" name="Nat. Commun.">
        <title>Genome analysis of three Pneumocystis species reveals adaptation mechanisms to life exclusively in mammalian hosts.</title>
        <authorList>
            <person name="Ma L."/>
            <person name="Chen Z."/>
            <person name="Huang D.W."/>
            <person name="Kutty G."/>
            <person name="Ishihara M."/>
            <person name="Wang H."/>
            <person name="Abouelleil A."/>
            <person name="Bishop L."/>
            <person name="Davey E."/>
            <person name="Deng R."/>
            <person name="Deng X."/>
            <person name="Fan L."/>
            <person name="Fantoni G."/>
            <person name="Fitzgerald M."/>
            <person name="Gogineni E."/>
            <person name="Goldberg J.M."/>
            <person name="Handley G."/>
            <person name="Hu X."/>
            <person name="Huber C."/>
            <person name="Jiao X."/>
            <person name="Jones K."/>
            <person name="Levin J.Z."/>
            <person name="Liu Y."/>
            <person name="Macdonald P."/>
            <person name="Melnikov A."/>
            <person name="Raley C."/>
            <person name="Sassi M."/>
            <person name="Sherman B.T."/>
            <person name="Song X."/>
            <person name="Sykes S."/>
            <person name="Tran B."/>
            <person name="Walsh L."/>
            <person name="Xia Y."/>
            <person name="Yang J."/>
            <person name="Young S."/>
            <person name="Zeng Q."/>
            <person name="Zheng X."/>
            <person name="Stephens R."/>
            <person name="Nusbaum C."/>
            <person name="Birren B.W."/>
            <person name="Azadi P."/>
            <person name="Lempicki R.A."/>
            <person name="Cuomo C.A."/>
            <person name="Kovacs J.A."/>
        </authorList>
    </citation>
    <scope>NUCLEOTIDE SEQUENCE [LARGE SCALE GENOMIC DNA]</scope>
    <source>
        <strain evidence="11">RU7</strain>
    </source>
</reference>
<keyword evidence="3" id="KW-0479">Metal-binding</keyword>
<evidence type="ECO:0000313" key="10">
    <source>
        <dbReference type="EMBL" id="KTW29587.1"/>
    </source>
</evidence>
<dbReference type="InterPro" id="IPR039739">
    <property type="entry name" value="MAG2/RNF10"/>
</dbReference>
<dbReference type="GO" id="GO:0045944">
    <property type="term" value="P:positive regulation of transcription by RNA polymerase II"/>
    <property type="evidence" value="ECO:0007669"/>
    <property type="project" value="TreeGrafter"/>
</dbReference>
<evidence type="ECO:0000256" key="4">
    <source>
        <dbReference type="ARBA" id="ARBA00022771"/>
    </source>
</evidence>
<dbReference type="eggNOG" id="KOG2164">
    <property type="taxonomic scope" value="Eukaryota"/>
</dbReference>
<evidence type="ECO:0000256" key="6">
    <source>
        <dbReference type="PROSITE-ProRule" id="PRU00175"/>
    </source>
</evidence>
<keyword evidence="5" id="KW-0862">Zinc</keyword>
<dbReference type="GeneID" id="28940721"/>
<dbReference type="OrthoDB" id="302966at2759"/>
<dbReference type="InterPro" id="IPR017907">
    <property type="entry name" value="Znf_RING_CS"/>
</dbReference>